<sequence>MLQVRIRLSKGSASPATRRRRRRRSPCNLRERVRFCVRCWFPYSLYGRANRNRPAHCRGTQKKELAPHITPSLSTLGCSKLLNPPSLWNMQPETKSHKKHLYTPQLVRSACLLRVKTLKDNSIAAGNGMVRGILPHLPFHNFGIITTHPSAATRRFRGPQLSRS</sequence>
<dbReference type="Proteomes" id="UP001222027">
    <property type="component" value="Unassembled WGS sequence"/>
</dbReference>
<name>A0AAV8Q6P9_ENSVE</name>
<dbReference type="AlphaFoldDB" id="A0AAV8Q6P9"/>
<accession>A0AAV8Q6P9</accession>
<gene>
    <name evidence="1" type="ORF">OPV22_011947</name>
</gene>
<evidence type="ECO:0000313" key="1">
    <source>
        <dbReference type="EMBL" id="KAJ8501395.1"/>
    </source>
</evidence>
<dbReference type="EMBL" id="JAQQAF010000003">
    <property type="protein sequence ID" value="KAJ8501395.1"/>
    <property type="molecule type" value="Genomic_DNA"/>
</dbReference>
<proteinExistence type="predicted"/>
<keyword evidence="2" id="KW-1185">Reference proteome</keyword>
<protein>
    <submittedName>
        <fullName evidence="1">Uncharacterized protein</fullName>
    </submittedName>
</protein>
<evidence type="ECO:0000313" key="2">
    <source>
        <dbReference type="Proteomes" id="UP001222027"/>
    </source>
</evidence>
<reference evidence="1 2" key="1">
    <citation type="submission" date="2022-12" db="EMBL/GenBank/DDBJ databases">
        <title>Chromosome-scale assembly of the Ensete ventricosum genome.</title>
        <authorList>
            <person name="Dussert Y."/>
            <person name="Stocks J."/>
            <person name="Wendawek A."/>
            <person name="Woldeyes F."/>
            <person name="Nichols R.A."/>
            <person name="Borrell J.S."/>
        </authorList>
    </citation>
    <scope>NUCLEOTIDE SEQUENCE [LARGE SCALE GENOMIC DNA]</scope>
    <source>
        <strain evidence="2">cv. Maze</strain>
        <tissue evidence="1">Seeds</tissue>
    </source>
</reference>
<organism evidence="1 2">
    <name type="scientific">Ensete ventricosum</name>
    <name type="common">Abyssinian banana</name>
    <name type="synonym">Musa ensete</name>
    <dbReference type="NCBI Taxonomy" id="4639"/>
    <lineage>
        <taxon>Eukaryota</taxon>
        <taxon>Viridiplantae</taxon>
        <taxon>Streptophyta</taxon>
        <taxon>Embryophyta</taxon>
        <taxon>Tracheophyta</taxon>
        <taxon>Spermatophyta</taxon>
        <taxon>Magnoliopsida</taxon>
        <taxon>Liliopsida</taxon>
        <taxon>Zingiberales</taxon>
        <taxon>Musaceae</taxon>
        <taxon>Ensete</taxon>
    </lineage>
</organism>
<comment type="caution">
    <text evidence="1">The sequence shown here is derived from an EMBL/GenBank/DDBJ whole genome shotgun (WGS) entry which is preliminary data.</text>
</comment>